<dbReference type="Proteomes" id="UP001549145">
    <property type="component" value="Unassembled WGS sequence"/>
</dbReference>
<evidence type="ECO:0000313" key="1">
    <source>
        <dbReference type="EMBL" id="MET3695573.1"/>
    </source>
</evidence>
<sequence>MVNQSLIDEVADLLVEQGIRVTHMSVNEALRERDRRLGGPGRGKSLRDLQAPLADWKRRRRYRAYLAHLDLPEEMDKAIATFVEHAMAVARRHAGPDAPSHEPAEVAQPEAILTRQFADFAESMQGQMNALAEQFSSLRDQVPSTAAGEAKAADLKREDRRRGLAAAAGRFFWDRMMQSFMEAIRERGPMTAIELLDTLDEDALAMARAAFEDVTTSVIKEKVEFRISKGNYFRHAPGGRYDVLPKHGPRAKRGGGTSDE</sequence>
<organism evidence="1 2">
    <name type="scientific">Methylobacterium goesingense</name>
    <dbReference type="NCBI Taxonomy" id="243690"/>
    <lineage>
        <taxon>Bacteria</taxon>
        <taxon>Pseudomonadati</taxon>
        <taxon>Pseudomonadota</taxon>
        <taxon>Alphaproteobacteria</taxon>
        <taxon>Hyphomicrobiales</taxon>
        <taxon>Methylobacteriaceae</taxon>
        <taxon>Methylobacterium</taxon>
    </lineage>
</organism>
<keyword evidence="2" id="KW-1185">Reference proteome</keyword>
<dbReference type="RefSeq" id="WP_238282614.1">
    <property type="nucleotide sequence ID" value="NZ_BPQL01000183.1"/>
</dbReference>
<evidence type="ECO:0008006" key="3">
    <source>
        <dbReference type="Google" id="ProtNLM"/>
    </source>
</evidence>
<accession>A0ABV2LCJ2</accession>
<name>A0ABV2LCJ2_9HYPH</name>
<evidence type="ECO:0000313" key="2">
    <source>
        <dbReference type="Proteomes" id="UP001549145"/>
    </source>
</evidence>
<reference evidence="1 2" key="1">
    <citation type="submission" date="2024-06" db="EMBL/GenBank/DDBJ databases">
        <title>Genomic Encyclopedia of Type Strains, Phase IV (KMG-IV): sequencing the most valuable type-strain genomes for metagenomic binning, comparative biology and taxonomic classification.</title>
        <authorList>
            <person name="Goeker M."/>
        </authorList>
    </citation>
    <scope>NUCLEOTIDE SEQUENCE [LARGE SCALE GENOMIC DNA]</scope>
    <source>
        <strain evidence="1 2">DSM 21331</strain>
    </source>
</reference>
<proteinExistence type="predicted"/>
<protein>
    <recommendedName>
        <fullName evidence="3">HTH OST-type domain-containing protein</fullName>
    </recommendedName>
</protein>
<comment type="caution">
    <text evidence="1">The sequence shown here is derived from an EMBL/GenBank/DDBJ whole genome shotgun (WGS) entry which is preliminary data.</text>
</comment>
<gene>
    <name evidence="1" type="ORF">ABID43_005142</name>
</gene>
<dbReference type="EMBL" id="JBEPMM010000032">
    <property type="protein sequence ID" value="MET3695573.1"/>
    <property type="molecule type" value="Genomic_DNA"/>
</dbReference>